<evidence type="ECO:0000256" key="5">
    <source>
        <dbReference type="ARBA" id="ARBA00023242"/>
    </source>
</evidence>
<evidence type="ECO:0000256" key="3">
    <source>
        <dbReference type="ARBA" id="ARBA00022801"/>
    </source>
</evidence>
<evidence type="ECO:0000313" key="10">
    <source>
        <dbReference type="EMBL" id="PPQ63517.1"/>
    </source>
</evidence>
<dbReference type="CDD" id="cd03445">
    <property type="entry name" value="Thioesterase_II_repeat2"/>
    <property type="match status" value="1"/>
</dbReference>
<dbReference type="PANTHER" id="PTHR11066:SF34">
    <property type="entry name" value="ACYL-COENZYME A THIOESTERASE 8"/>
    <property type="match status" value="1"/>
</dbReference>
<dbReference type="InterPro" id="IPR009061">
    <property type="entry name" value="DNA-bd_dom_put_sf"/>
</dbReference>
<dbReference type="Gene3D" id="2.40.160.210">
    <property type="entry name" value="Acyl-CoA thioesterase, double hotdog domain"/>
    <property type="match status" value="1"/>
</dbReference>
<dbReference type="InterPro" id="IPR003703">
    <property type="entry name" value="Acyl_CoA_thio"/>
</dbReference>
<dbReference type="NCBIfam" id="TIGR00598">
    <property type="entry name" value="rad14"/>
    <property type="match status" value="1"/>
</dbReference>
<dbReference type="GO" id="GO:0003684">
    <property type="term" value="F:damaged DNA binding"/>
    <property type="evidence" value="ECO:0007669"/>
    <property type="project" value="InterPro"/>
</dbReference>
<dbReference type="GO" id="GO:0006289">
    <property type="term" value="P:nucleotide-excision repair"/>
    <property type="evidence" value="ECO:0007669"/>
    <property type="project" value="InterPro"/>
</dbReference>
<evidence type="ECO:0000313" key="11">
    <source>
        <dbReference type="Proteomes" id="UP000284842"/>
    </source>
</evidence>
<dbReference type="InterPro" id="IPR029069">
    <property type="entry name" value="HotDog_dom_sf"/>
</dbReference>
<feature type="domain" description="XPA C-terminal" evidence="7">
    <location>
        <begin position="153"/>
        <end position="203"/>
    </location>
</feature>
<dbReference type="InterPro" id="IPR000465">
    <property type="entry name" value="XPA/RAD14"/>
</dbReference>
<dbReference type="InterPro" id="IPR049450">
    <property type="entry name" value="ACOT8-like_C"/>
</dbReference>
<keyword evidence="11" id="KW-1185">Reference proteome</keyword>
<dbReference type="GO" id="GO:0005782">
    <property type="term" value="C:peroxisomal matrix"/>
    <property type="evidence" value="ECO:0007669"/>
    <property type="project" value="UniProtKB-SubCell"/>
</dbReference>
<dbReference type="SUPFAM" id="SSF46955">
    <property type="entry name" value="Putative DNA-binding domain"/>
    <property type="match status" value="1"/>
</dbReference>
<comment type="caution">
    <text evidence="10">The sequence shown here is derived from an EMBL/GenBank/DDBJ whole genome shotgun (WGS) entry which is preliminary data.</text>
</comment>
<dbReference type="PANTHER" id="PTHR11066">
    <property type="entry name" value="ACYL-COA THIOESTERASE"/>
    <property type="match status" value="1"/>
</dbReference>
<dbReference type="Pfam" id="PF05181">
    <property type="entry name" value="XPA_C"/>
    <property type="match status" value="1"/>
</dbReference>
<keyword evidence="3" id="KW-0378">Hydrolase</keyword>
<dbReference type="EMBL" id="NHTK01006120">
    <property type="protein sequence ID" value="PPQ63517.1"/>
    <property type="molecule type" value="Genomic_DNA"/>
</dbReference>
<evidence type="ECO:0000256" key="1">
    <source>
        <dbReference type="ARBA" id="ARBA00004123"/>
    </source>
</evidence>
<organism evidence="10 11">
    <name type="scientific">Panaeolus cyanescens</name>
    <dbReference type="NCBI Taxonomy" id="181874"/>
    <lineage>
        <taxon>Eukaryota</taxon>
        <taxon>Fungi</taxon>
        <taxon>Dikarya</taxon>
        <taxon>Basidiomycota</taxon>
        <taxon>Agaricomycotina</taxon>
        <taxon>Agaricomycetes</taxon>
        <taxon>Agaricomycetidae</taxon>
        <taxon>Agaricales</taxon>
        <taxon>Agaricineae</taxon>
        <taxon>Galeropsidaceae</taxon>
        <taxon>Panaeolus</taxon>
    </lineage>
</organism>
<feature type="domain" description="Acyl-CoA thioesterase-like C-terminal" evidence="9">
    <location>
        <begin position="507"/>
        <end position="620"/>
    </location>
</feature>
<dbReference type="Pfam" id="PF13622">
    <property type="entry name" value="4HBT_3"/>
    <property type="match status" value="1"/>
</dbReference>
<keyword evidence="5" id="KW-0539">Nucleus</keyword>
<comment type="subcellular location">
    <subcellularLocation>
        <location evidence="1">Nucleus</location>
    </subcellularLocation>
</comment>
<evidence type="ECO:0000259" key="9">
    <source>
        <dbReference type="Pfam" id="PF20789"/>
    </source>
</evidence>
<feature type="compositionally biased region" description="Polar residues" evidence="6">
    <location>
        <begin position="634"/>
        <end position="643"/>
    </location>
</feature>
<dbReference type="InterPro" id="IPR022656">
    <property type="entry name" value="XPA_C"/>
</dbReference>
<name>A0A409VEH3_9AGAR</name>
<dbReference type="CDD" id="cd21077">
    <property type="entry name" value="DBD_Rad14"/>
    <property type="match status" value="1"/>
</dbReference>
<dbReference type="Gene3D" id="3.90.530.10">
    <property type="entry name" value="XPA C-terminal domain"/>
    <property type="match status" value="1"/>
</dbReference>
<reference evidence="10 11" key="1">
    <citation type="journal article" date="2018" name="Evol. Lett.">
        <title>Horizontal gene cluster transfer increased hallucinogenic mushroom diversity.</title>
        <authorList>
            <person name="Reynolds H.T."/>
            <person name="Vijayakumar V."/>
            <person name="Gluck-Thaler E."/>
            <person name="Korotkin H.B."/>
            <person name="Matheny P.B."/>
            <person name="Slot J.C."/>
        </authorList>
    </citation>
    <scope>NUCLEOTIDE SEQUENCE [LARGE SCALE GENOMIC DNA]</scope>
    <source>
        <strain evidence="10 11">2629</strain>
    </source>
</reference>
<feature type="region of interest" description="Disordered" evidence="6">
    <location>
        <begin position="1"/>
        <end position="73"/>
    </location>
</feature>
<proteinExistence type="inferred from homology"/>
<protein>
    <submittedName>
        <fullName evidence="10">Uncharacterized protein</fullName>
    </submittedName>
</protein>
<feature type="compositionally biased region" description="Polar residues" evidence="6">
    <location>
        <begin position="1"/>
        <end position="25"/>
    </location>
</feature>
<keyword evidence="4" id="KW-0862">Zinc</keyword>
<dbReference type="InterPro" id="IPR022658">
    <property type="entry name" value="XPA_CS"/>
</dbReference>
<feature type="compositionally biased region" description="Low complexity" evidence="6">
    <location>
        <begin position="46"/>
        <end position="57"/>
    </location>
</feature>
<dbReference type="STRING" id="181874.A0A409VEH3"/>
<feature type="region of interest" description="Disordered" evidence="6">
    <location>
        <begin position="623"/>
        <end position="643"/>
    </location>
</feature>
<feature type="domain" description="Acyl-CoA thioesterase-like N-terminal HotDog" evidence="8">
    <location>
        <begin position="357"/>
        <end position="435"/>
    </location>
</feature>
<dbReference type="Proteomes" id="UP000284842">
    <property type="component" value="Unassembled WGS sequence"/>
</dbReference>
<evidence type="ECO:0000259" key="7">
    <source>
        <dbReference type="Pfam" id="PF05181"/>
    </source>
</evidence>
<dbReference type="Pfam" id="PF20789">
    <property type="entry name" value="4HBT_3C"/>
    <property type="match status" value="1"/>
</dbReference>
<dbReference type="CDD" id="cd03444">
    <property type="entry name" value="Thioesterase_II_repeat1"/>
    <property type="match status" value="1"/>
</dbReference>
<dbReference type="InterPro" id="IPR037129">
    <property type="entry name" value="XPA_sf"/>
</dbReference>
<evidence type="ECO:0000256" key="4">
    <source>
        <dbReference type="ARBA" id="ARBA00022833"/>
    </source>
</evidence>
<dbReference type="InterPro" id="IPR049449">
    <property type="entry name" value="TesB_ACOT8-like_N"/>
</dbReference>
<dbReference type="InterPro" id="IPR042171">
    <property type="entry name" value="Acyl-CoA_hotdog"/>
</dbReference>
<dbReference type="PROSITE" id="PS00753">
    <property type="entry name" value="XPA_2"/>
    <property type="match status" value="1"/>
</dbReference>
<comment type="similarity">
    <text evidence="2">Belongs to the C/M/P thioester hydrolase family.</text>
</comment>
<dbReference type="GO" id="GO:0006637">
    <property type="term" value="P:acyl-CoA metabolic process"/>
    <property type="evidence" value="ECO:0007669"/>
    <property type="project" value="InterPro"/>
</dbReference>
<evidence type="ECO:0000256" key="6">
    <source>
        <dbReference type="SAM" id="MobiDB-lite"/>
    </source>
</evidence>
<feature type="region of interest" description="Disordered" evidence="6">
    <location>
        <begin position="220"/>
        <end position="240"/>
    </location>
</feature>
<dbReference type="SUPFAM" id="SSF54637">
    <property type="entry name" value="Thioesterase/thiol ester dehydrase-isomerase"/>
    <property type="match status" value="2"/>
</dbReference>
<dbReference type="GO" id="GO:0005634">
    <property type="term" value="C:nucleus"/>
    <property type="evidence" value="ECO:0007669"/>
    <property type="project" value="UniProtKB-SubCell"/>
</dbReference>
<evidence type="ECO:0000259" key="8">
    <source>
        <dbReference type="Pfam" id="PF13622"/>
    </source>
</evidence>
<gene>
    <name evidence="10" type="ORF">CVT24_004745</name>
</gene>
<dbReference type="InParanoid" id="A0A409VEH3"/>
<accession>A0A409VEH3</accession>
<evidence type="ECO:0000256" key="2">
    <source>
        <dbReference type="ARBA" id="ARBA00006538"/>
    </source>
</evidence>
<dbReference type="GO" id="GO:0009062">
    <property type="term" value="P:fatty acid catabolic process"/>
    <property type="evidence" value="ECO:0007669"/>
    <property type="project" value="TreeGrafter"/>
</dbReference>
<dbReference type="OrthoDB" id="68328at2759"/>
<dbReference type="GO" id="GO:0047617">
    <property type="term" value="F:fatty acyl-CoA hydrolase activity"/>
    <property type="evidence" value="ECO:0007669"/>
    <property type="project" value="InterPro"/>
</dbReference>
<sequence length="643" mass="73779">MDEPSSSVNPTESLGRTSTSSTAENTKLVELNRLKAKARQREIEQNASPSSSTNANNKRPLDGSNALASTSKPLKRDSRLGTYFEYDLSKMVNTKGGFLVDEGNKTEELMRMREKEREQQRKKHNLESDIHQEFMQVFRCLVCKTCQNEKPEKYSLLTKTECKTDYLLTDPELKDEEAMPHLLKANPHKSTYANMMLYLRYQVEEFAWKKWGSPEALDAEYERRTDEKQKKKNKKFEQGLKELRKRTKEGIWQRRKDEEHKHEFGPVQDVQNGVGKQTCCSFEPVTKVSEPNDDDLTSVIKAHSRLYLLRLPLSHRQKMSEDGLNQAEHEQISTSLDVEQIEVNLFRSKSLWLPLRARGVFGGQVISQALVSATNCIDSALALHSLHCYFLLSASSSTPIIYHVERLRDGKSYATRSVKAVQNGRIVFIMLCSFQKPEPWQPTHQWTMPHVQPPEECEDEEDSYMRIINNPQTPPKVLKLFQDRLMERTRSPIAIKLAKAHHVTKDGIVRYMYWMKARDIPKYEPHFQKCILAYESDMHFIITASRIMGLKRGGSGPESLSMTSTLDHSIWFYNNDFDTGDWLLYEMDCPRAGSGRGIVHGRMFTRDGVLVAVLSQEGVVRADIRGPEAPTPKTPTALQSNKL</sequence>
<dbReference type="AlphaFoldDB" id="A0A409VEH3"/>